<dbReference type="SUPFAM" id="SSF51735">
    <property type="entry name" value="NAD(P)-binding Rossmann-fold domains"/>
    <property type="match status" value="1"/>
</dbReference>
<dbReference type="Pfam" id="PF03435">
    <property type="entry name" value="Sacchrp_dh_NADP"/>
    <property type="match status" value="1"/>
</dbReference>
<evidence type="ECO:0000259" key="2">
    <source>
        <dbReference type="Pfam" id="PF16653"/>
    </source>
</evidence>
<dbReference type="InterPro" id="IPR032095">
    <property type="entry name" value="Sacchrp_dh-like_C"/>
</dbReference>
<dbReference type="EMBL" id="BAAARN010000001">
    <property type="protein sequence ID" value="GAA2732706.1"/>
    <property type="molecule type" value="Genomic_DNA"/>
</dbReference>
<dbReference type="Pfam" id="PF16653">
    <property type="entry name" value="Sacchrp_dh_C"/>
    <property type="match status" value="1"/>
</dbReference>
<accession>A0ABP6GY28</accession>
<proteinExistence type="predicted"/>
<dbReference type="InterPro" id="IPR005097">
    <property type="entry name" value="Sacchrp_dh_NADP-bd"/>
</dbReference>
<keyword evidence="4" id="KW-1185">Reference proteome</keyword>
<evidence type="ECO:0000313" key="4">
    <source>
        <dbReference type="Proteomes" id="UP001501326"/>
    </source>
</evidence>
<protein>
    <submittedName>
        <fullName evidence="3">Saccharopine dehydrogenase C-terminal domain-containing protein</fullName>
    </submittedName>
</protein>
<dbReference type="PANTHER" id="PTHR43796:SF2">
    <property type="entry name" value="CARBOXYNORSPERMIDINE SYNTHASE"/>
    <property type="match status" value="1"/>
</dbReference>
<name>A0ABP6GY28_9MICO</name>
<evidence type="ECO:0000259" key="1">
    <source>
        <dbReference type="Pfam" id="PF03435"/>
    </source>
</evidence>
<dbReference type="Gene3D" id="3.40.50.720">
    <property type="entry name" value="NAD(P)-binding Rossmann-like Domain"/>
    <property type="match status" value="1"/>
</dbReference>
<feature type="domain" description="Saccharopine dehydrogenase-like C-terminal" evidence="2">
    <location>
        <begin position="149"/>
        <end position="409"/>
    </location>
</feature>
<gene>
    <name evidence="3" type="ORF">GCM10009867_09180</name>
</gene>
<dbReference type="RefSeq" id="WP_344190713.1">
    <property type="nucleotide sequence ID" value="NZ_BAAARN010000001.1"/>
</dbReference>
<organism evidence="3 4">
    <name type="scientific">Pedococcus aerophilus</name>
    <dbReference type="NCBI Taxonomy" id="436356"/>
    <lineage>
        <taxon>Bacteria</taxon>
        <taxon>Bacillati</taxon>
        <taxon>Actinomycetota</taxon>
        <taxon>Actinomycetes</taxon>
        <taxon>Micrococcales</taxon>
        <taxon>Intrasporangiaceae</taxon>
        <taxon>Pedococcus</taxon>
    </lineage>
</organism>
<dbReference type="PANTHER" id="PTHR43796">
    <property type="entry name" value="CARBOXYNORSPERMIDINE SYNTHASE"/>
    <property type="match status" value="1"/>
</dbReference>
<dbReference type="InterPro" id="IPR036291">
    <property type="entry name" value="NAD(P)-bd_dom_sf"/>
</dbReference>
<comment type="caution">
    <text evidence="3">The sequence shown here is derived from an EMBL/GenBank/DDBJ whole genome shotgun (WGS) entry which is preliminary data.</text>
</comment>
<feature type="domain" description="Saccharopine dehydrogenase NADP binding" evidence="1">
    <location>
        <begin position="3"/>
        <end position="144"/>
    </location>
</feature>
<sequence length="425" mass="45593">MRILMIGAGGVGDAAARIAVERDFFELLVVADYDLARAEATVANASARREGETRLVAAVVDASDGAAVAAVAAQYAVTHVFNAVDPRFVMPIFRGALAAGASYLDMAMSLSQRHPEEPYAKAHVKLGDEQFAMAGEWEASGQLALLGMGVEPGLSDVFARYASDHLFSHIEELGTRDGANLAVHDADGNETFAPGFSMWTIIEECLNPPVVWDRARAEAAGGDVEAGFSTLPAFAEPEVFDFPEGIGPVECVHVEHEEVLLMPRWVEADRVTFKYGLGEELISILKTLRTLGLDRTDMVTVKGVQVSPRDVVAAVLPDPATIGPQMKGKTCAGLWVTGTGKDGQPRRTYLYHVSDNEDTMREYGAQCVVWQTAVNPVVALELIANGTWSGSGVLGPEAFDAVPFLDLLKAPKPEGYGSPWGMEDR</sequence>
<reference evidence="4" key="1">
    <citation type="journal article" date="2019" name="Int. J. Syst. Evol. Microbiol.">
        <title>The Global Catalogue of Microorganisms (GCM) 10K type strain sequencing project: providing services to taxonomists for standard genome sequencing and annotation.</title>
        <authorList>
            <consortium name="The Broad Institute Genomics Platform"/>
            <consortium name="The Broad Institute Genome Sequencing Center for Infectious Disease"/>
            <person name="Wu L."/>
            <person name="Ma J."/>
        </authorList>
    </citation>
    <scope>NUCLEOTIDE SEQUENCE [LARGE SCALE GENOMIC DNA]</scope>
    <source>
        <strain evidence="4">JCM 16378</strain>
    </source>
</reference>
<dbReference type="Proteomes" id="UP001501326">
    <property type="component" value="Unassembled WGS sequence"/>
</dbReference>
<evidence type="ECO:0000313" key="3">
    <source>
        <dbReference type="EMBL" id="GAA2732706.1"/>
    </source>
</evidence>
<dbReference type="Gene3D" id="3.30.360.10">
    <property type="entry name" value="Dihydrodipicolinate Reductase, domain 2"/>
    <property type="match status" value="1"/>
</dbReference>